<keyword evidence="2" id="KW-1185">Reference proteome</keyword>
<protein>
    <submittedName>
        <fullName evidence="1">Uncharacterized protein</fullName>
    </submittedName>
</protein>
<evidence type="ECO:0000313" key="2">
    <source>
        <dbReference type="Proteomes" id="UP001327560"/>
    </source>
</evidence>
<dbReference type="AlphaFoldDB" id="A0AAQ3KJ69"/>
<proteinExistence type="predicted"/>
<gene>
    <name evidence="1" type="ORF">Cni_G16002</name>
</gene>
<reference evidence="1 2" key="1">
    <citation type="submission" date="2023-10" db="EMBL/GenBank/DDBJ databases">
        <title>Chromosome-scale genome assembly provides insights into flower coloration mechanisms of Canna indica.</title>
        <authorList>
            <person name="Li C."/>
        </authorList>
    </citation>
    <scope>NUCLEOTIDE SEQUENCE [LARGE SCALE GENOMIC DNA]</scope>
    <source>
        <tissue evidence="1">Flower</tissue>
    </source>
</reference>
<organism evidence="1 2">
    <name type="scientific">Canna indica</name>
    <name type="common">Indian-shot</name>
    <dbReference type="NCBI Taxonomy" id="4628"/>
    <lineage>
        <taxon>Eukaryota</taxon>
        <taxon>Viridiplantae</taxon>
        <taxon>Streptophyta</taxon>
        <taxon>Embryophyta</taxon>
        <taxon>Tracheophyta</taxon>
        <taxon>Spermatophyta</taxon>
        <taxon>Magnoliopsida</taxon>
        <taxon>Liliopsida</taxon>
        <taxon>Zingiberales</taxon>
        <taxon>Cannaceae</taxon>
        <taxon>Canna</taxon>
    </lineage>
</organism>
<dbReference type="Proteomes" id="UP001327560">
    <property type="component" value="Chromosome 5"/>
</dbReference>
<evidence type="ECO:0000313" key="1">
    <source>
        <dbReference type="EMBL" id="WOL07262.1"/>
    </source>
</evidence>
<name>A0AAQ3KJ69_9LILI</name>
<sequence>MEKKPLTEAEGEMWAPAAAAAGGISGEEAVSARVCRSSSFPRATNASFPLSLSLSVPKMNDGKARVWIPASVRRTIQNFKEIAQF</sequence>
<dbReference type="EMBL" id="CP136894">
    <property type="protein sequence ID" value="WOL07262.1"/>
    <property type="molecule type" value="Genomic_DNA"/>
</dbReference>
<accession>A0AAQ3KJ69</accession>